<dbReference type="NCBIfam" id="NF033788">
    <property type="entry name" value="HTH_metalloreg"/>
    <property type="match status" value="1"/>
</dbReference>
<dbReference type="AlphaFoldDB" id="A0A2N3IA93"/>
<gene>
    <name evidence="5" type="ORF">Rain11_2127</name>
</gene>
<keyword evidence="6" id="KW-1185">Reference proteome</keyword>
<keyword evidence="3" id="KW-0804">Transcription</keyword>
<evidence type="ECO:0000256" key="2">
    <source>
        <dbReference type="ARBA" id="ARBA00023125"/>
    </source>
</evidence>
<dbReference type="PROSITE" id="PS50987">
    <property type="entry name" value="HTH_ARSR_2"/>
    <property type="match status" value="1"/>
</dbReference>
<dbReference type="InterPro" id="IPR051011">
    <property type="entry name" value="Metal_resp_trans_reg"/>
</dbReference>
<evidence type="ECO:0000259" key="4">
    <source>
        <dbReference type="PROSITE" id="PS50987"/>
    </source>
</evidence>
<evidence type="ECO:0000256" key="3">
    <source>
        <dbReference type="ARBA" id="ARBA00023163"/>
    </source>
</evidence>
<dbReference type="CDD" id="cd00090">
    <property type="entry name" value="HTH_ARSR"/>
    <property type="match status" value="1"/>
</dbReference>
<feature type="domain" description="HTH arsR-type" evidence="4">
    <location>
        <begin position="8"/>
        <end position="100"/>
    </location>
</feature>
<dbReference type="Pfam" id="PF01022">
    <property type="entry name" value="HTH_5"/>
    <property type="match status" value="1"/>
</dbReference>
<dbReference type="GO" id="GO:0003700">
    <property type="term" value="F:DNA-binding transcription factor activity"/>
    <property type="evidence" value="ECO:0007669"/>
    <property type="project" value="InterPro"/>
</dbReference>
<dbReference type="InterPro" id="IPR001845">
    <property type="entry name" value="HTH_ArsR_DNA-bd_dom"/>
</dbReference>
<dbReference type="GO" id="GO:0003677">
    <property type="term" value="F:DNA binding"/>
    <property type="evidence" value="ECO:0007669"/>
    <property type="project" value="UniProtKB-KW"/>
</dbReference>
<protein>
    <submittedName>
        <fullName evidence="5">Putative transcriptional regulator</fullName>
    </submittedName>
</protein>
<dbReference type="InterPro" id="IPR036390">
    <property type="entry name" value="WH_DNA-bd_sf"/>
</dbReference>
<keyword evidence="1" id="KW-0805">Transcription regulation</keyword>
<dbReference type="OrthoDB" id="9802016at2"/>
<proteinExistence type="predicted"/>
<evidence type="ECO:0000313" key="6">
    <source>
        <dbReference type="Proteomes" id="UP000233387"/>
    </source>
</evidence>
<dbReference type="InterPro" id="IPR036388">
    <property type="entry name" value="WH-like_DNA-bd_sf"/>
</dbReference>
<accession>A0A2N3IA93</accession>
<name>A0A2N3IA93_9BACT</name>
<evidence type="ECO:0000256" key="1">
    <source>
        <dbReference type="ARBA" id="ARBA00023015"/>
    </source>
</evidence>
<dbReference type="PANTHER" id="PTHR43132:SF2">
    <property type="entry name" value="ARSENICAL RESISTANCE OPERON REPRESSOR ARSR-RELATED"/>
    <property type="match status" value="1"/>
</dbReference>
<organism evidence="5 6">
    <name type="scientific">Raineya orbicola</name>
    <dbReference type="NCBI Taxonomy" id="2016530"/>
    <lineage>
        <taxon>Bacteria</taxon>
        <taxon>Pseudomonadati</taxon>
        <taxon>Bacteroidota</taxon>
        <taxon>Cytophagia</taxon>
        <taxon>Cytophagales</taxon>
        <taxon>Raineyaceae</taxon>
        <taxon>Raineya</taxon>
    </lineage>
</organism>
<sequence length="100" mass="11402">MLVEVLNFEPEKLEKAAYILKAIAHPVRIQIIALLNENKRMNVSELLEIIGIDQGLLSHHLINMKDKGILGCEREGKNIYYFIKETAIVGVLDCIRKCKI</sequence>
<dbReference type="Proteomes" id="UP000233387">
    <property type="component" value="Unassembled WGS sequence"/>
</dbReference>
<keyword evidence="2" id="KW-0238">DNA-binding</keyword>
<dbReference type="EMBL" id="NKXO01000037">
    <property type="protein sequence ID" value="PKQ67200.1"/>
    <property type="molecule type" value="Genomic_DNA"/>
</dbReference>
<dbReference type="Gene3D" id="1.10.10.10">
    <property type="entry name" value="Winged helix-like DNA-binding domain superfamily/Winged helix DNA-binding domain"/>
    <property type="match status" value="1"/>
</dbReference>
<dbReference type="SUPFAM" id="SSF46785">
    <property type="entry name" value="Winged helix' DNA-binding domain"/>
    <property type="match status" value="1"/>
</dbReference>
<dbReference type="PRINTS" id="PR00778">
    <property type="entry name" value="HTHARSR"/>
</dbReference>
<evidence type="ECO:0000313" key="5">
    <source>
        <dbReference type="EMBL" id="PKQ67200.1"/>
    </source>
</evidence>
<dbReference type="SMART" id="SM00418">
    <property type="entry name" value="HTH_ARSR"/>
    <property type="match status" value="1"/>
</dbReference>
<reference evidence="5 6" key="1">
    <citation type="submission" date="2017-06" db="EMBL/GenBank/DDBJ databases">
        <title>Raineya orbicola gen. nov., sp. nov. a slightly thermophilic bacterium of the phylum Bacteroidetes and the description of Raineyaceae fam. nov.</title>
        <authorList>
            <person name="Albuquerque L."/>
            <person name="Polonia A.R.M."/>
            <person name="Barroso C."/>
            <person name="Froufe H.J.C."/>
            <person name="Lage O."/>
            <person name="Lobo-Da-Cunha A."/>
            <person name="Egas C."/>
            <person name="Da Costa M.S."/>
        </authorList>
    </citation>
    <scope>NUCLEOTIDE SEQUENCE [LARGE SCALE GENOMIC DNA]</scope>
    <source>
        <strain evidence="5 6">SPSPC-11</strain>
    </source>
</reference>
<dbReference type="InterPro" id="IPR011991">
    <property type="entry name" value="ArsR-like_HTH"/>
</dbReference>
<dbReference type="RefSeq" id="WP_101359393.1">
    <property type="nucleotide sequence ID" value="NZ_NKXO01000037.1"/>
</dbReference>
<dbReference type="PANTHER" id="PTHR43132">
    <property type="entry name" value="ARSENICAL RESISTANCE OPERON REPRESSOR ARSR-RELATED"/>
    <property type="match status" value="1"/>
</dbReference>
<comment type="caution">
    <text evidence="5">The sequence shown here is derived from an EMBL/GenBank/DDBJ whole genome shotgun (WGS) entry which is preliminary data.</text>
</comment>